<proteinExistence type="predicted"/>
<comment type="caution">
    <text evidence="1">The sequence shown here is derived from an EMBL/GenBank/DDBJ whole genome shotgun (WGS) entry which is preliminary data.</text>
</comment>
<dbReference type="Gene3D" id="2.60.120.620">
    <property type="entry name" value="q2cbj1_9rhob like domain"/>
    <property type="match status" value="1"/>
</dbReference>
<accession>A0A2T2YCX3</accession>
<dbReference type="SUPFAM" id="SSF51197">
    <property type="entry name" value="Clavaminate synthase-like"/>
    <property type="match status" value="1"/>
</dbReference>
<dbReference type="AlphaFoldDB" id="A0A2T2YCX3"/>
<dbReference type="InterPro" id="IPR008775">
    <property type="entry name" value="Phytyl_CoA_dOase-like"/>
</dbReference>
<name>A0A2T2YCX3_9BACT</name>
<organism evidence="1 2">
    <name type="scientific">Adhaeribacter arboris</name>
    <dbReference type="NCBI Taxonomy" id="2072846"/>
    <lineage>
        <taxon>Bacteria</taxon>
        <taxon>Pseudomonadati</taxon>
        <taxon>Bacteroidota</taxon>
        <taxon>Cytophagia</taxon>
        <taxon>Cytophagales</taxon>
        <taxon>Hymenobacteraceae</taxon>
        <taxon>Adhaeribacter</taxon>
    </lineage>
</organism>
<evidence type="ECO:0000313" key="1">
    <source>
        <dbReference type="EMBL" id="PSR53371.1"/>
    </source>
</evidence>
<dbReference type="GO" id="GO:0016706">
    <property type="term" value="F:2-oxoglutarate-dependent dioxygenase activity"/>
    <property type="evidence" value="ECO:0007669"/>
    <property type="project" value="UniProtKB-ARBA"/>
</dbReference>
<protein>
    <recommendedName>
        <fullName evidence="3">Phytanoyl-CoA dioxygenase</fullName>
    </recommendedName>
</protein>
<sequence>MKYQINNKDFQIEVKGERAFGKDAVLFLQDDNLIAQTSWQKEGFTLFPFLNPTDFDFLNAGLKQYLRELIRTFGVNIPSTFNMEKYHEAVADNQELHIAIINEAKQVDYKDFPVPILTIIERIEEEVKMPLTVLNPNTQEYHFSYRIVRPRKSDFNALHRDAWHPELKNCLNLYLPVAGSNELTSLCLIPGSHYWSENTVERTLSGAIMNGSQYTVPGLTATSNELKLIRPNPVKNQALLFTPYLIHGGAANLSEDTTRISVEIRFWRRVS</sequence>
<reference evidence="1 2" key="1">
    <citation type="submission" date="2018-03" db="EMBL/GenBank/DDBJ databases">
        <title>Adhaeribacter sp. HMF7605 Genome sequencing and assembly.</title>
        <authorList>
            <person name="Kang H."/>
            <person name="Kang J."/>
            <person name="Cha I."/>
            <person name="Kim H."/>
            <person name="Joh K."/>
        </authorList>
    </citation>
    <scope>NUCLEOTIDE SEQUENCE [LARGE SCALE GENOMIC DNA]</scope>
    <source>
        <strain evidence="1 2">HMF7605</strain>
    </source>
</reference>
<dbReference type="EMBL" id="PYFT01000001">
    <property type="protein sequence ID" value="PSR53371.1"/>
    <property type="molecule type" value="Genomic_DNA"/>
</dbReference>
<dbReference type="Proteomes" id="UP000240357">
    <property type="component" value="Unassembled WGS sequence"/>
</dbReference>
<keyword evidence="2" id="KW-1185">Reference proteome</keyword>
<gene>
    <name evidence="1" type="ORF">AHMF7605_07440</name>
</gene>
<evidence type="ECO:0000313" key="2">
    <source>
        <dbReference type="Proteomes" id="UP000240357"/>
    </source>
</evidence>
<evidence type="ECO:0008006" key="3">
    <source>
        <dbReference type="Google" id="ProtNLM"/>
    </source>
</evidence>
<dbReference type="OrthoDB" id="870003at2"/>
<dbReference type="Pfam" id="PF05721">
    <property type="entry name" value="PhyH"/>
    <property type="match status" value="1"/>
</dbReference>
<dbReference type="RefSeq" id="WP_106927931.1">
    <property type="nucleotide sequence ID" value="NZ_PYFT01000001.1"/>
</dbReference>